<dbReference type="RefSeq" id="WP_163697835.1">
    <property type="nucleotide sequence ID" value="NZ_QXHD01000004.1"/>
</dbReference>
<dbReference type="Proteomes" id="UP000481033">
    <property type="component" value="Unassembled WGS sequence"/>
</dbReference>
<feature type="compositionally biased region" description="Polar residues" evidence="1">
    <location>
        <begin position="64"/>
        <end position="75"/>
    </location>
</feature>
<protein>
    <submittedName>
        <fullName evidence="2">Uncharacterized protein</fullName>
    </submittedName>
</protein>
<dbReference type="AlphaFoldDB" id="A0A6M0RI56"/>
<feature type="region of interest" description="Disordered" evidence="1">
    <location>
        <begin position="1"/>
        <end position="38"/>
    </location>
</feature>
<gene>
    <name evidence="2" type="ORF">DXZ20_09690</name>
</gene>
<dbReference type="EMBL" id="QXHD01000004">
    <property type="protein sequence ID" value="NEZ55938.1"/>
    <property type="molecule type" value="Genomic_DNA"/>
</dbReference>
<evidence type="ECO:0000313" key="3">
    <source>
        <dbReference type="Proteomes" id="UP000481033"/>
    </source>
</evidence>
<name>A0A6M0RI56_9CYAN</name>
<keyword evidence="3" id="KW-1185">Reference proteome</keyword>
<accession>A0A6M0RI56</accession>
<comment type="caution">
    <text evidence="2">The sequence shown here is derived from an EMBL/GenBank/DDBJ whole genome shotgun (WGS) entry which is preliminary data.</text>
</comment>
<evidence type="ECO:0000256" key="1">
    <source>
        <dbReference type="SAM" id="MobiDB-lite"/>
    </source>
</evidence>
<feature type="compositionally biased region" description="Polar residues" evidence="1">
    <location>
        <begin position="16"/>
        <end position="38"/>
    </location>
</feature>
<proteinExistence type="predicted"/>
<sequence>MTDLFDLENTVAKAKQQASPKIADSQSYNGGSSTQNTSGNRLLAVQQELARTQLRQSHFKVHQSDNISSQLSLQTGHGEISRYSPDKGVGAIKHKSPKNGEFMGLKTVKFKDDNISGDREKLIKKGTLVKYRIETTKIKYGDANVVGKSLKIDTAQIAQRLVGKNGIIMSLPGDSSSGKIKQTNGTIVSFKWENLLNGGQLKIEYDDANTRPNIRKYTQVSYRVDPDSPNKVAGKTLEFRNAMVRLNALPILLERQTQLERYLSHTQGVGFELECADFYLNGVKGVTNHDTYGDPVISTTHFASKIDEGLSLVNAADRLPVIQVVLEERKGGADPHIEVVTAPFHERGLLRQLKNYINNTVLATANGNTAGTWAAAIPTPGPQITTLYHAGGPAVPGVSNQVNLAWQQDPGYPVMFNNLRLAKKKAGARLVQCNVDLFLDQFYLAPAFIRSMIHGKSHLKFYNAAWRTVDAWKHTYQNLLRPNDPRHHVAGLLTYALYQAFAARAYGGNSKEFVQPLIKCGVDVLARVGLNAAERGLLLDIANFVVNGYDAATSAAGAAPVLGALAAQTARRNELMTPLNKELEGAFSVDEDGLEKDDLEGPLDDVRFSFATWFLVKQEVTKIISNNVDRGNATDLVSLYPGGPTNEQLRNSGINDNQDLDNWIDDIQMTDSGDNLIDLYDSSRRVRTLGDSVDWDGERKGGATTAGKHLKPRLHVAANKTIVVVEVRKSEAKFNKRMYHNL</sequence>
<reference evidence="2 3" key="1">
    <citation type="journal article" date="2020" name="Microb. Ecol.">
        <title>Ecogenomics of the Marine Benthic Filamentous Cyanobacterium Adonisia.</title>
        <authorList>
            <person name="Walter J.M."/>
            <person name="Coutinho F.H."/>
            <person name="Leomil L."/>
            <person name="Hargreaves P.I."/>
            <person name="Campeao M.E."/>
            <person name="Vieira V.V."/>
            <person name="Silva B.S."/>
            <person name="Fistarol G.O."/>
            <person name="Salomon P.S."/>
            <person name="Sawabe T."/>
            <person name="Mino S."/>
            <person name="Hosokawa M."/>
            <person name="Miyashita H."/>
            <person name="Maruyama F."/>
            <person name="van Verk M.C."/>
            <person name="Dutilh B.E."/>
            <person name="Thompson C.C."/>
            <person name="Thompson F.L."/>
        </authorList>
    </citation>
    <scope>NUCLEOTIDE SEQUENCE [LARGE SCALE GENOMIC DNA]</scope>
    <source>
        <strain evidence="2 3">CCMR0081</strain>
    </source>
</reference>
<evidence type="ECO:0000313" key="2">
    <source>
        <dbReference type="EMBL" id="NEZ55938.1"/>
    </source>
</evidence>
<organism evidence="2 3">
    <name type="scientific">Adonisia turfae CCMR0081</name>
    <dbReference type="NCBI Taxonomy" id="2292702"/>
    <lineage>
        <taxon>Bacteria</taxon>
        <taxon>Bacillati</taxon>
        <taxon>Cyanobacteriota</taxon>
        <taxon>Adonisia</taxon>
        <taxon>Adonisia turfae</taxon>
    </lineage>
</organism>
<feature type="region of interest" description="Disordered" evidence="1">
    <location>
        <begin position="60"/>
        <end position="95"/>
    </location>
</feature>